<dbReference type="FunFam" id="1.25.10.10:FF:000082">
    <property type="entry name" value="RING-type E3 ubiquitin transferase"/>
    <property type="match status" value="1"/>
</dbReference>
<dbReference type="SMART" id="SM00504">
    <property type="entry name" value="Ubox"/>
    <property type="match status" value="1"/>
</dbReference>
<dbReference type="AlphaFoldDB" id="A0AAD8JRT7"/>
<evidence type="ECO:0000313" key="11">
    <source>
        <dbReference type="Proteomes" id="UP001229421"/>
    </source>
</evidence>
<protein>
    <recommendedName>
        <fullName evidence="4">RING-type E3 ubiquitin transferase</fullName>
        <ecNumber evidence="4">2.3.2.27</ecNumber>
    </recommendedName>
</protein>
<comment type="pathway">
    <text evidence="3">Protein modification; protein ubiquitination.</text>
</comment>
<dbReference type="InterPro" id="IPR000225">
    <property type="entry name" value="Armadillo"/>
</dbReference>
<dbReference type="SUPFAM" id="SSF57850">
    <property type="entry name" value="RING/U-box"/>
    <property type="match status" value="1"/>
</dbReference>
<dbReference type="PROSITE" id="PS51698">
    <property type="entry name" value="U_BOX"/>
    <property type="match status" value="1"/>
</dbReference>
<reference evidence="10" key="1">
    <citation type="journal article" date="2023" name="bioRxiv">
        <title>Improved chromosome-level genome assembly for marigold (Tagetes erecta).</title>
        <authorList>
            <person name="Jiang F."/>
            <person name="Yuan L."/>
            <person name="Wang S."/>
            <person name="Wang H."/>
            <person name="Xu D."/>
            <person name="Wang A."/>
            <person name="Fan W."/>
        </authorList>
    </citation>
    <scope>NUCLEOTIDE SEQUENCE</scope>
    <source>
        <strain evidence="10">WSJ</strain>
        <tissue evidence="10">Leaf</tissue>
    </source>
</reference>
<evidence type="ECO:0000256" key="6">
    <source>
        <dbReference type="ARBA" id="ARBA00022737"/>
    </source>
</evidence>
<evidence type="ECO:0000256" key="5">
    <source>
        <dbReference type="ARBA" id="ARBA00022679"/>
    </source>
</evidence>
<dbReference type="GO" id="GO:0016567">
    <property type="term" value="P:protein ubiquitination"/>
    <property type="evidence" value="ECO:0007669"/>
    <property type="project" value="InterPro"/>
</dbReference>
<dbReference type="Proteomes" id="UP001229421">
    <property type="component" value="Unassembled WGS sequence"/>
</dbReference>
<dbReference type="InterPro" id="IPR045210">
    <property type="entry name" value="RING-Ubox_PUB"/>
</dbReference>
<dbReference type="InterPro" id="IPR013083">
    <property type="entry name" value="Znf_RING/FYVE/PHD"/>
</dbReference>
<dbReference type="InterPro" id="IPR036537">
    <property type="entry name" value="Adaptor_Cbl_N_dom_sf"/>
</dbReference>
<dbReference type="SMART" id="SM00185">
    <property type="entry name" value="ARM"/>
    <property type="match status" value="5"/>
</dbReference>
<dbReference type="InterPro" id="IPR057623">
    <property type="entry name" value="PUB12-19-like_N"/>
</dbReference>
<evidence type="ECO:0000256" key="2">
    <source>
        <dbReference type="ARBA" id="ARBA00003861"/>
    </source>
</evidence>
<comment type="function">
    <text evidence="2">Functions as an E3 ubiquitin ligase.</text>
</comment>
<dbReference type="PANTHER" id="PTHR23315:SF351">
    <property type="entry name" value="RING-TYPE E3 UBIQUITIN TRANSFERASE"/>
    <property type="match status" value="1"/>
</dbReference>
<dbReference type="Gene3D" id="1.25.10.10">
    <property type="entry name" value="Leucine-rich Repeat Variant"/>
    <property type="match status" value="2"/>
</dbReference>
<dbReference type="InterPro" id="IPR003613">
    <property type="entry name" value="Ubox_domain"/>
</dbReference>
<dbReference type="InterPro" id="IPR058678">
    <property type="entry name" value="ARM_PUB"/>
</dbReference>
<dbReference type="InterPro" id="IPR011989">
    <property type="entry name" value="ARM-like"/>
</dbReference>
<evidence type="ECO:0000256" key="1">
    <source>
        <dbReference type="ARBA" id="ARBA00000900"/>
    </source>
</evidence>
<feature type="domain" description="U-box" evidence="9">
    <location>
        <begin position="244"/>
        <end position="318"/>
    </location>
</feature>
<keyword evidence="11" id="KW-1185">Reference proteome</keyword>
<dbReference type="PROSITE" id="PS50176">
    <property type="entry name" value="ARM_REPEAT"/>
    <property type="match status" value="3"/>
</dbReference>
<keyword evidence="7" id="KW-0833">Ubl conjugation pathway</keyword>
<dbReference type="GO" id="GO:0061630">
    <property type="term" value="F:ubiquitin protein ligase activity"/>
    <property type="evidence" value="ECO:0007669"/>
    <property type="project" value="UniProtKB-EC"/>
</dbReference>
<dbReference type="CDD" id="cd16664">
    <property type="entry name" value="RING-Ubox_PUB"/>
    <property type="match status" value="1"/>
</dbReference>
<keyword evidence="6" id="KW-0677">Repeat</keyword>
<dbReference type="FunFam" id="1.20.930.20:FF:000002">
    <property type="entry name" value="RING-type E3 ubiquitin transferase"/>
    <property type="match status" value="1"/>
</dbReference>
<feature type="repeat" description="ARM" evidence="8">
    <location>
        <begin position="378"/>
        <end position="420"/>
    </location>
</feature>
<proteinExistence type="predicted"/>
<dbReference type="InterPro" id="IPR016024">
    <property type="entry name" value="ARM-type_fold"/>
</dbReference>
<dbReference type="EC" id="2.3.2.27" evidence="4"/>
<dbReference type="Gene3D" id="3.30.40.10">
    <property type="entry name" value="Zinc/RING finger domain, C3HC4 (zinc finger)"/>
    <property type="match status" value="1"/>
</dbReference>
<dbReference type="Gene3D" id="1.20.930.20">
    <property type="entry name" value="Adaptor protein Cbl, N-terminal domain"/>
    <property type="match status" value="1"/>
</dbReference>
<dbReference type="Pfam" id="PF04564">
    <property type="entry name" value="U-box"/>
    <property type="match status" value="1"/>
</dbReference>
<organism evidence="10 11">
    <name type="scientific">Tagetes erecta</name>
    <name type="common">African marigold</name>
    <dbReference type="NCBI Taxonomy" id="13708"/>
    <lineage>
        <taxon>Eukaryota</taxon>
        <taxon>Viridiplantae</taxon>
        <taxon>Streptophyta</taxon>
        <taxon>Embryophyta</taxon>
        <taxon>Tracheophyta</taxon>
        <taxon>Spermatophyta</taxon>
        <taxon>Magnoliopsida</taxon>
        <taxon>eudicotyledons</taxon>
        <taxon>Gunneridae</taxon>
        <taxon>Pentapetalae</taxon>
        <taxon>asterids</taxon>
        <taxon>campanulids</taxon>
        <taxon>Asterales</taxon>
        <taxon>Asteraceae</taxon>
        <taxon>Asteroideae</taxon>
        <taxon>Heliantheae alliance</taxon>
        <taxon>Tageteae</taxon>
        <taxon>Tagetes</taxon>
    </lineage>
</organism>
<evidence type="ECO:0000256" key="7">
    <source>
        <dbReference type="ARBA" id="ARBA00022786"/>
    </source>
</evidence>
<feature type="repeat" description="ARM" evidence="8">
    <location>
        <begin position="419"/>
        <end position="461"/>
    </location>
</feature>
<keyword evidence="5" id="KW-0808">Transferase</keyword>
<evidence type="ECO:0000259" key="9">
    <source>
        <dbReference type="PROSITE" id="PS51698"/>
    </source>
</evidence>
<name>A0AAD8JRT7_TARER</name>
<accession>A0AAD8JRT7</accession>
<dbReference type="SUPFAM" id="SSF48371">
    <property type="entry name" value="ARM repeat"/>
    <property type="match status" value="1"/>
</dbReference>
<evidence type="ECO:0000256" key="8">
    <source>
        <dbReference type="PROSITE-ProRule" id="PRU00259"/>
    </source>
</evidence>
<dbReference type="GO" id="GO:0007166">
    <property type="term" value="P:cell surface receptor signaling pathway"/>
    <property type="evidence" value="ECO:0007669"/>
    <property type="project" value="InterPro"/>
</dbReference>
<dbReference type="EMBL" id="JAUHHV010000010">
    <property type="protein sequence ID" value="KAK1409625.1"/>
    <property type="molecule type" value="Genomic_DNA"/>
</dbReference>
<gene>
    <name evidence="10" type="ORF">QVD17_36152</name>
</gene>
<dbReference type="FunFam" id="3.30.40.10:FF:000181">
    <property type="entry name" value="RING-type E3 ubiquitin transferase"/>
    <property type="match status" value="1"/>
</dbReference>
<evidence type="ECO:0000256" key="4">
    <source>
        <dbReference type="ARBA" id="ARBA00012483"/>
    </source>
</evidence>
<evidence type="ECO:0000313" key="10">
    <source>
        <dbReference type="EMBL" id="KAK1409625.1"/>
    </source>
</evidence>
<evidence type="ECO:0000256" key="3">
    <source>
        <dbReference type="ARBA" id="ARBA00004906"/>
    </source>
</evidence>
<feature type="repeat" description="ARM" evidence="8">
    <location>
        <begin position="501"/>
        <end position="541"/>
    </location>
</feature>
<dbReference type="Pfam" id="PF25598">
    <property type="entry name" value="ARM_PUB"/>
    <property type="match status" value="1"/>
</dbReference>
<comment type="caution">
    <text evidence="10">The sequence shown here is derived from an EMBL/GenBank/DDBJ whole genome shotgun (WGS) entry which is preliminary data.</text>
</comment>
<sequence length="653" mass="71757">MANQEIGELASQLVDSVREITGLPECRNALRKMYGNLMRRVKLLSPLFEELKDAEQQLDDADLKGLQALKAALNLAFKLLKSVNEGSKIYQALQVEKTAGEFHEVTTQIEEALSHIRYERLNLSEEVREQIELVHLQFKRAKGRMDSPDLQLQRDLGLVNKGSEHDLETIKRLSEKLHLTTVNDLKLESIAIHDMVISADEYPEDCIEMMSFLLKEIKDCVMLGNPEVDMGEGEKSVMRHRSPVIPDDFRCPISLELMKDPVIVSTGQTYERSSIQKWLDAGHKTCPKTQQTLLHTALTPNYVLKSLIALWCDSNGVELPKTNSKPGRSGSECDRTVIGSLLQKLVIGDSDEQRSAAGELRLLAKRNADNRVCIAEAGAIPLLVELLSSRDNRTQEHAVTALLNLSINEANKGIIVSVGAIPEIVDVLKNGSTEARENAAATLFSLSVVDENKVAIGAAGAIPPLIDLLQSGTPRGKKDAATAIFNLCIYQGNKVRAVRAGIIPPLMRLLKDASGGMMDEALAILAILASHHEGKMAIAEAEPMEVLVEVIRSGSARNRENGSAVLWSLCAGDVRLLKIVKELGGEEVLKELCENGTDRAKRKAGSVLELLQRIESTVETVVVENETLVIRNRNLHIDNDGEVGINLTTIKCL</sequence>
<dbReference type="Pfam" id="PF25368">
    <property type="entry name" value="PUB10_N"/>
    <property type="match status" value="1"/>
</dbReference>
<comment type="catalytic activity">
    <reaction evidence="1">
        <text>S-ubiquitinyl-[E2 ubiquitin-conjugating enzyme]-L-cysteine + [acceptor protein]-L-lysine = [E2 ubiquitin-conjugating enzyme]-L-cysteine + N(6)-ubiquitinyl-[acceptor protein]-L-lysine.</text>
        <dbReference type="EC" id="2.3.2.27"/>
    </reaction>
</comment>
<dbReference type="PANTHER" id="PTHR23315">
    <property type="entry name" value="U BOX DOMAIN-CONTAINING"/>
    <property type="match status" value="1"/>
</dbReference>